<evidence type="ECO:0000313" key="2">
    <source>
        <dbReference type="Proteomes" id="UP000006251"/>
    </source>
</evidence>
<keyword evidence="2" id="KW-1185">Reference proteome</keyword>
<gene>
    <name evidence="1" type="ORF">GPAL_3499</name>
</gene>
<dbReference type="Proteomes" id="UP000006251">
    <property type="component" value="Unassembled WGS sequence"/>
</dbReference>
<dbReference type="RefSeq" id="WP_006014296.1">
    <property type="nucleotide sequence ID" value="NZ_BAEQ01000055.1"/>
</dbReference>
<name>K6ZJ48_9ALTE</name>
<protein>
    <submittedName>
        <fullName evidence="1">Uncharacterized protein</fullName>
    </submittedName>
</protein>
<organism evidence="1 2">
    <name type="scientific">Brumicola pallidula DSM 14239 = ACAM 615</name>
    <dbReference type="NCBI Taxonomy" id="1121922"/>
    <lineage>
        <taxon>Bacteria</taxon>
        <taxon>Pseudomonadati</taxon>
        <taxon>Pseudomonadota</taxon>
        <taxon>Gammaproteobacteria</taxon>
        <taxon>Alteromonadales</taxon>
        <taxon>Alteromonadaceae</taxon>
        <taxon>Brumicola</taxon>
    </lineage>
</organism>
<dbReference type="OrthoDB" id="6322352at2"/>
<dbReference type="EMBL" id="BAEQ01000055">
    <property type="protein sequence ID" value="GAC30347.1"/>
    <property type="molecule type" value="Genomic_DNA"/>
</dbReference>
<dbReference type="STRING" id="1121922.GCA_000428905_00855"/>
<evidence type="ECO:0000313" key="1">
    <source>
        <dbReference type="EMBL" id="GAC30347.1"/>
    </source>
</evidence>
<comment type="caution">
    <text evidence="1">The sequence shown here is derived from an EMBL/GenBank/DDBJ whole genome shotgun (WGS) entry which is preliminary data.</text>
</comment>
<dbReference type="AlphaFoldDB" id="K6ZJ48"/>
<accession>K6ZJ48</accession>
<proteinExistence type="predicted"/>
<sequence length="109" mass="12330">MDTANIKTSNAIFIAKDSIDNASQTSIIKRALLEQEANTEQQGVGKAEQQRLVAGNEEVFQRADYFKQSTSYDDNPNLRIRQELATYKSIETQEKRDDITQLLGVDIYA</sequence>
<reference evidence="2" key="1">
    <citation type="journal article" date="2014" name="Environ. Microbiol.">
        <title>Comparative genomics of the marine bacterial genus Glaciecola reveals the high degree of genomic diversity and genomic characteristic for cold adaptation.</title>
        <authorList>
            <person name="Qin Q.L."/>
            <person name="Xie B.B."/>
            <person name="Yu Y."/>
            <person name="Shu Y.L."/>
            <person name="Rong J.C."/>
            <person name="Zhang Y.J."/>
            <person name="Zhao D.L."/>
            <person name="Chen X.L."/>
            <person name="Zhang X.Y."/>
            <person name="Chen B."/>
            <person name="Zhou B.C."/>
            <person name="Zhang Y.Z."/>
        </authorList>
    </citation>
    <scope>NUCLEOTIDE SEQUENCE [LARGE SCALE GENOMIC DNA]</scope>
    <source>
        <strain evidence="2">ACAM 615</strain>
    </source>
</reference>